<dbReference type="InterPro" id="IPR020845">
    <property type="entry name" value="AMP-binding_CS"/>
</dbReference>
<dbReference type="GO" id="GO:0016878">
    <property type="term" value="F:acid-thiol ligase activity"/>
    <property type="evidence" value="ECO:0007669"/>
    <property type="project" value="UniProtKB-ARBA"/>
</dbReference>
<feature type="domain" description="AMP-dependent synthetase/ligase" evidence="1">
    <location>
        <begin position="18"/>
        <end position="389"/>
    </location>
</feature>
<organism evidence="2 3">
    <name type="scientific">candidate division WOR-3 bacterium</name>
    <dbReference type="NCBI Taxonomy" id="2052148"/>
    <lineage>
        <taxon>Bacteria</taxon>
        <taxon>Bacteria division WOR-3</taxon>
    </lineage>
</organism>
<keyword evidence="2" id="KW-0436">Ligase</keyword>
<dbReference type="InterPro" id="IPR042099">
    <property type="entry name" value="ANL_N_sf"/>
</dbReference>
<dbReference type="PANTHER" id="PTHR43767:SF1">
    <property type="entry name" value="NONRIBOSOMAL PEPTIDE SYNTHASE PES1 (EUROFUNG)-RELATED"/>
    <property type="match status" value="1"/>
</dbReference>
<dbReference type="Pfam" id="PF23562">
    <property type="entry name" value="AMP-binding_C_3"/>
    <property type="match status" value="1"/>
</dbReference>
<evidence type="ECO:0000313" key="2">
    <source>
        <dbReference type="EMBL" id="RKX69675.1"/>
    </source>
</evidence>
<dbReference type="PANTHER" id="PTHR43767">
    <property type="entry name" value="LONG-CHAIN-FATTY-ACID--COA LIGASE"/>
    <property type="match status" value="1"/>
</dbReference>
<evidence type="ECO:0000259" key="1">
    <source>
        <dbReference type="Pfam" id="PF00501"/>
    </source>
</evidence>
<comment type="caution">
    <text evidence="2">The sequence shown here is derived from an EMBL/GenBank/DDBJ whole genome shotgun (WGS) entry which is preliminary data.</text>
</comment>
<dbReference type="SUPFAM" id="SSF56801">
    <property type="entry name" value="Acetyl-CoA synthetase-like"/>
    <property type="match status" value="1"/>
</dbReference>
<evidence type="ECO:0000313" key="3">
    <source>
        <dbReference type="Proteomes" id="UP000268469"/>
    </source>
</evidence>
<dbReference type="Pfam" id="PF00501">
    <property type="entry name" value="AMP-binding"/>
    <property type="match status" value="1"/>
</dbReference>
<protein>
    <submittedName>
        <fullName evidence="2">Long-chain fatty acid--CoA ligase</fullName>
    </submittedName>
</protein>
<dbReference type="PROSITE" id="PS00455">
    <property type="entry name" value="AMP_BINDING"/>
    <property type="match status" value="1"/>
</dbReference>
<proteinExistence type="predicted"/>
<name>A0A660SFT6_UNCW3</name>
<accession>A0A660SFT6</accession>
<gene>
    <name evidence="2" type="ORF">DRP53_07455</name>
</gene>
<dbReference type="InterPro" id="IPR045851">
    <property type="entry name" value="AMP-bd_C_sf"/>
</dbReference>
<dbReference type="AlphaFoldDB" id="A0A660SFT6"/>
<dbReference type="Gene3D" id="3.40.50.12780">
    <property type="entry name" value="N-terminal domain of ligase-like"/>
    <property type="match status" value="1"/>
</dbReference>
<dbReference type="EMBL" id="QNBE01000071">
    <property type="protein sequence ID" value="RKX69675.1"/>
    <property type="molecule type" value="Genomic_DNA"/>
</dbReference>
<sequence length="541" mass="61013">MFPIREGKELVPLGMILKRSAEETPDQLALKKEDVELTYGELDRISSELALGLLAKGLRPHERIALIGGNSPQWCLIYFAILKAGMTVVPIDPLLSLSDIHHIITDAKAKVVFADPKWYDEIAELKIARTVGFEMIDDLRRGEGDLPEVDLDSLAILIYTSGTTGFSKGVMLSHRNVVNNVDSLYRSIDYDKNDRFLSLLPLHHTFAATCGLLTAIYNQAQIFFPRSLKSKDIITALRNYQITVLLVVPLILEKFVEGFKRKLRHAGVSKRIIFGFCSSITKLLPQTRGFLFKGVREGLGMSHIRYIISGGAALPRWVARQIESLGLPLIQGYGLTEASPVVTVNPPDRPKNESVGLPIPGVKVRIVDPNPDGVGEIIVQGENVMEGYYNNDEATREAIKHGWLYTGDLGYFDDDGYLYIVGRKKYIIVTPGGKNVYPEAIEAKLLQSDYIKEALVIPERSEGKEEVVAIIYPDFEKLEENFKDLNRERVEEIIRNEIIKHGAEIPEYGRIRRFTIRDEEFPKTTTRKIKRHLFLGKRIEV</sequence>
<reference evidence="2 3" key="1">
    <citation type="submission" date="2018-06" db="EMBL/GenBank/DDBJ databases">
        <title>Extensive metabolic versatility and redundancy in microbially diverse, dynamic hydrothermal sediments.</title>
        <authorList>
            <person name="Dombrowski N."/>
            <person name="Teske A."/>
            <person name="Baker B.J."/>
        </authorList>
    </citation>
    <scope>NUCLEOTIDE SEQUENCE [LARGE SCALE GENOMIC DNA]</scope>
    <source>
        <strain evidence="2">B36_G15</strain>
    </source>
</reference>
<dbReference type="InterPro" id="IPR000873">
    <property type="entry name" value="AMP-dep_synth/lig_dom"/>
</dbReference>
<dbReference type="Proteomes" id="UP000268469">
    <property type="component" value="Unassembled WGS sequence"/>
</dbReference>
<dbReference type="InterPro" id="IPR050237">
    <property type="entry name" value="ATP-dep_AMP-bd_enzyme"/>
</dbReference>
<dbReference type="Gene3D" id="3.30.300.30">
    <property type="match status" value="1"/>
</dbReference>